<evidence type="ECO:0000256" key="12">
    <source>
        <dbReference type="ARBA" id="ARBA00023180"/>
    </source>
</evidence>
<dbReference type="InterPro" id="IPR000276">
    <property type="entry name" value="GPCR_Rhodpsn"/>
</dbReference>
<dbReference type="FunFam" id="1.20.1070.10:FF:000001">
    <property type="entry name" value="Olfactory receptor"/>
    <property type="match status" value="1"/>
</dbReference>
<dbReference type="PROSITE" id="PS00237">
    <property type="entry name" value="G_PROTEIN_RECEP_F1_1"/>
    <property type="match status" value="1"/>
</dbReference>
<feature type="transmembrane region" description="Helical" evidence="15">
    <location>
        <begin position="388"/>
        <end position="409"/>
    </location>
</feature>
<dbReference type="AlphaFoldDB" id="A0A3Q1MPS6"/>
<evidence type="ECO:0000256" key="15">
    <source>
        <dbReference type="SAM" id="Phobius"/>
    </source>
</evidence>
<evidence type="ECO:0000256" key="14">
    <source>
        <dbReference type="RuleBase" id="RU000688"/>
    </source>
</evidence>
<protein>
    <recommendedName>
        <fullName evidence="16">G-protein coupled receptors family 1 profile domain-containing protein</fullName>
    </recommendedName>
</protein>
<dbReference type="Pfam" id="PF13853">
    <property type="entry name" value="7tm_4"/>
    <property type="match status" value="1"/>
</dbReference>
<feature type="transmembrane region" description="Helical" evidence="15">
    <location>
        <begin position="248"/>
        <end position="269"/>
    </location>
</feature>
<dbReference type="InterPro" id="IPR000725">
    <property type="entry name" value="Olfact_rcpt"/>
</dbReference>
<dbReference type="PRINTS" id="PR00245">
    <property type="entry name" value="OLFACTORYR"/>
</dbReference>
<feature type="transmembrane region" description="Helical" evidence="15">
    <location>
        <begin position="176"/>
        <end position="200"/>
    </location>
</feature>
<dbReference type="GO" id="GO:0004984">
    <property type="term" value="F:olfactory receptor activity"/>
    <property type="evidence" value="ECO:0007669"/>
    <property type="project" value="InterPro"/>
</dbReference>
<keyword evidence="18" id="KW-1185">Reference proteome</keyword>
<keyword evidence="10" id="KW-1015">Disulfide bond</keyword>
<dbReference type="PROSITE" id="PS50262">
    <property type="entry name" value="G_PROTEIN_RECEP_F1_2"/>
    <property type="match status" value="1"/>
</dbReference>
<comment type="function">
    <text evidence="1">Putative odorant or sperm cell receptor.</text>
</comment>
<dbReference type="VEuPathDB" id="HostDB:ENSBTAG00000054360"/>
<keyword evidence="11 14" id="KW-0675">Receptor</keyword>
<dbReference type="GO" id="GO:0005886">
    <property type="term" value="C:plasma membrane"/>
    <property type="evidence" value="ECO:0007669"/>
    <property type="project" value="UniProtKB-SubCell"/>
</dbReference>
<keyword evidence="8 14" id="KW-0297">G-protein coupled receptor</keyword>
<accession>A0A3Q1MPS6</accession>
<evidence type="ECO:0000256" key="8">
    <source>
        <dbReference type="ARBA" id="ARBA00023040"/>
    </source>
</evidence>
<gene>
    <name evidence="19" type="primary">OR6Z9</name>
</gene>
<dbReference type="InterPro" id="IPR050939">
    <property type="entry name" value="Olfactory_GPCR1"/>
</dbReference>
<reference evidence="17" key="1">
    <citation type="submission" date="2018-03" db="EMBL/GenBank/DDBJ databases">
        <title>ARS-UCD1.2.</title>
        <authorList>
            <person name="Rosen B.D."/>
            <person name="Bickhart D.M."/>
            <person name="Koren S."/>
            <person name="Schnabel R.D."/>
            <person name="Hall R."/>
            <person name="Zimin A."/>
            <person name="Dreischer C."/>
            <person name="Schultheiss S."/>
            <person name="Schroeder S.G."/>
            <person name="Elsik C.G."/>
            <person name="Couldrey C."/>
            <person name="Liu G.E."/>
            <person name="Van Tassell C.P."/>
            <person name="Phillippy A.M."/>
            <person name="Smith T.P.L."/>
            <person name="Medrano J.F."/>
        </authorList>
    </citation>
    <scope>NUCLEOTIDE SEQUENCE [LARGE SCALE GENOMIC DNA]</scope>
    <source>
        <strain evidence="17">Hereford</strain>
    </source>
</reference>
<evidence type="ECO:0000256" key="1">
    <source>
        <dbReference type="ARBA" id="ARBA00003929"/>
    </source>
</evidence>
<evidence type="ECO:0000256" key="6">
    <source>
        <dbReference type="ARBA" id="ARBA00022725"/>
    </source>
</evidence>
<evidence type="ECO:0000256" key="11">
    <source>
        <dbReference type="ARBA" id="ARBA00023170"/>
    </source>
</evidence>
<dbReference type="Proteomes" id="UP000009136">
    <property type="component" value="Chromosome 18"/>
</dbReference>
<dbReference type="STRING" id="9913.ENSBTAP00000071665"/>
<evidence type="ECO:0000256" key="13">
    <source>
        <dbReference type="ARBA" id="ARBA00023224"/>
    </source>
</evidence>
<keyword evidence="13 14" id="KW-0807">Transducer</keyword>
<organism evidence="17 18">
    <name type="scientific">Bos taurus</name>
    <name type="common">Bovine</name>
    <dbReference type="NCBI Taxonomy" id="9913"/>
    <lineage>
        <taxon>Eukaryota</taxon>
        <taxon>Metazoa</taxon>
        <taxon>Chordata</taxon>
        <taxon>Craniata</taxon>
        <taxon>Vertebrata</taxon>
        <taxon>Euteleostomi</taxon>
        <taxon>Mammalia</taxon>
        <taxon>Eutheria</taxon>
        <taxon>Laurasiatheria</taxon>
        <taxon>Artiodactyla</taxon>
        <taxon>Ruminantia</taxon>
        <taxon>Pecora</taxon>
        <taxon>Bovidae</taxon>
        <taxon>Bovinae</taxon>
        <taxon>Bos</taxon>
    </lineage>
</organism>
<dbReference type="InterPro" id="IPR017452">
    <property type="entry name" value="GPCR_Rhodpsn_7TM"/>
</dbReference>
<keyword evidence="9 15" id="KW-0472">Membrane</keyword>
<name>A0A3Q1MPS6_BOVIN</name>
<keyword evidence="12" id="KW-0325">Glycoprotein</keyword>
<dbReference type="InParanoid" id="A0A3Q1MPS6"/>
<evidence type="ECO:0000256" key="9">
    <source>
        <dbReference type="ARBA" id="ARBA00023136"/>
    </source>
</evidence>
<evidence type="ECO:0000259" key="16">
    <source>
        <dbReference type="PROSITE" id="PS50262"/>
    </source>
</evidence>
<keyword evidence="6" id="KW-0552">Olfaction</keyword>
<feature type="transmembrane region" description="Helical" evidence="15">
    <location>
        <begin position="350"/>
        <end position="376"/>
    </location>
</feature>
<dbReference type="VGNC" id="VGNC:101799">
    <property type="gene designation" value="OR6Z9"/>
</dbReference>
<sequence length="458" mass="50012">MLGLVHQGYVLYHVQRMRITWLDSITDSMDMSLRPPGDTEGQGSLACCSPWGRQELDATERLNSSHHQHRGFCRLPAVTSAGSSSRRERGCGCGGGGCGAERSPRLLARGVGLPVPDERGGEAEGLAAAAALVGLLAGVHDVVLDQMERSLELGNMTRVQEFILLGLSTSPETREVLFAIFLTLYLLTLLENALIVFLVCSHTELHKPMYFFLGNLSCLEMCYVSVTMPSLLAGLWMGPYHVPFTACMTQLFFFIVLICTECTLLASMACDRYVAICRPLHYPLLMRPQVCLGLAGTSWLGGLLVSVAKTACIASLSYCGPNVLNHFFCDVSPLLNLSCTHVALTELVDFLSAIVIFCGTLLVSLASYSAIGVTVLRMPSAAARHKAFSTCASHLVVVGIFYLAALFIYCRPSRIRSMDLNKLLSVVYTVATPMCNPVIYCLRNREVHAALLRTLRWT</sequence>
<reference evidence="17" key="2">
    <citation type="submission" date="2025-08" db="UniProtKB">
        <authorList>
            <consortium name="Ensembl"/>
        </authorList>
    </citation>
    <scope>IDENTIFICATION</scope>
    <source>
        <strain evidence="17">Hereford</strain>
    </source>
</reference>
<evidence type="ECO:0000256" key="4">
    <source>
        <dbReference type="ARBA" id="ARBA00022606"/>
    </source>
</evidence>
<keyword evidence="5 14" id="KW-0812">Transmembrane</keyword>
<feature type="domain" description="G-protein coupled receptors family 1 profile" evidence="16">
    <location>
        <begin position="191"/>
        <end position="440"/>
    </location>
</feature>
<dbReference type="GO" id="GO:0004930">
    <property type="term" value="F:G protein-coupled receptor activity"/>
    <property type="evidence" value="ECO:0007669"/>
    <property type="project" value="UniProtKB-KW"/>
</dbReference>
<comment type="similarity">
    <text evidence="14">Belongs to the G-protein coupled receptor 1 family.</text>
</comment>
<evidence type="ECO:0000313" key="19">
    <source>
        <dbReference type="VGNC" id="VGNC:101799"/>
    </source>
</evidence>
<feature type="transmembrane region" description="Helical" evidence="15">
    <location>
        <begin position="212"/>
        <end position="236"/>
    </location>
</feature>
<feature type="transmembrane region" description="Helical" evidence="15">
    <location>
        <begin position="290"/>
        <end position="318"/>
    </location>
</feature>
<dbReference type="PANTHER" id="PTHR24242">
    <property type="entry name" value="G-PROTEIN COUPLED RECEPTOR"/>
    <property type="match status" value="1"/>
</dbReference>
<proteinExistence type="inferred from homology"/>
<keyword evidence="7 15" id="KW-1133">Transmembrane helix</keyword>
<evidence type="ECO:0000256" key="3">
    <source>
        <dbReference type="ARBA" id="ARBA00022475"/>
    </source>
</evidence>
<keyword evidence="3" id="KW-1003">Cell membrane</keyword>
<evidence type="ECO:0000313" key="18">
    <source>
        <dbReference type="Proteomes" id="UP000009136"/>
    </source>
</evidence>
<dbReference type="SUPFAM" id="SSF81321">
    <property type="entry name" value="Family A G protein-coupled receptor-like"/>
    <property type="match status" value="1"/>
</dbReference>
<evidence type="ECO:0000256" key="10">
    <source>
        <dbReference type="ARBA" id="ARBA00023157"/>
    </source>
</evidence>
<dbReference type="GeneTree" id="ENSGT00940000162481"/>
<evidence type="ECO:0000256" key="7">
    <source>
        <dbReference type="ARBA" id="ARBA00022989"/>
    </source>
</evidence>
<reference evidence="17" key="3">
    <citation type="submission" date="2025-09" db="UniProtKB">
        <authorList>
            <consortium name="Ensembl"/>
        </authorList>
    </citation>
    <scope>IDENTIFICATION</scope>
    <source>
        <strain evidence="17">Hereford</strain>
    </source>
</reference>
<dbReference type="Gene3D" id="1.20.1070.10">
    <property type="entry name" value="Rhodopsin 7-helix transmembrane proteins"/>
    <property type="match status" value="1"/>
</dbReference>
<dbReference type="PRINTS" id="PR00237">
    <property type="entry name" value="GPCRRHODOPSN"/>
</dbReference>
<comment type="subcellular location">
    <subcellularLocation>
        <location evidence="2">Cell membrane</location>
        <topology evidence="2">Multi-pass membrane protein</topology>
    </subcellularLocation>
</comment>
<dbReference type="CDD" id="cd15224">
    <property type="entry name" value="7tmA_OR6B-like"/>
    <property type="match status" value="1"/>
</dbReference>
<evidence type="ECO:0000256" key="5">
    <source>
        <dbReference type="ARBA" id="ARBA00022692"/>
    </source>
</evidence>
<dbReference type="Ensembl" id="ENSBTAT00000076105.2">
    <property type="protein sequence ID" value="ENSBTAP00000071665.2"/>
    <property type="gene ID" value="ENSBTAG00000069539.1"/>
</dbReference>
<evidence type="ECO:0000313" key="17">
    <source>
        <dbReference type="Ensembl" id="ENSBTAP00000071665.2"/>
    </source>
</evidence>
<evidence type="ECO:0000256" key="2">
    <source>
        <dbReference type="ARBA" id="ARBA00004651"/>
    </source>
</evidence>
<dbReference type="PANTHER" id="PTHR24242:SF253">
    <property type="entry name" value="OLFACTORY RECEPTOR-RELATED"/>
    <property type="match status" value="1"/>
</dbReference>
<keyword evidence="4" id="KW-0716">Sensory transduction</keyword>